<evidence type="ECO:0000259" key="2">
    <source>
        <dbReference type="Pfam" id="PF10728"/>
    </source>
</evidence>
<dbReference type="AlphaFoldDB" id="A0A6B3R2D3"/>
<evidence type="ECO:0000313" key="4">
    <source>
        <dbReference type="Proteomes" id="UP000478505"/>
    </source>
</evidence>
<dbReference type="InterPro" id="IPR028939">
    <property type="entry name" value="P5C_Rdtase_cat_N"/>
</dbReference>
<evidence type="ECO:0000259" key="1">
    <source>
        <dbReference type="Pfam" id="PF03807"/>
    </source>
</evidence>
<feature type="domain" description="DUF2520" evidence="2">
    <location>
        <begin position="119"/>
        <end position="243"/>
    </location>
</feature>
<dbReference type="EMBL" id="JAAIKD010000002">
    <property type="protein sequence ID" value="NEV93227.1"/>
    <property type="molecule type" value="Genomic_DNA"/>
</dbReference>
<dbReference type="Gene3D" id="1.10.1040.20">
    <property type="entry name" value="ProC-like, C-terminal domain"/>
    <property type="match status" value="1"/>
</dbReference>
<dbReference type="InterPro" id="IPR037108">
    <property type="entry name" value="TM1727-like_C_sf"/>
</dbReference>
<feature type="domain" description="Pyrroline-5-carboxylate reductase catalytic N-terminal" evidence="1">
    <location>
        <begin position="4"/>
        <end position="79"/>
    </location>
</feature>
<organism evidence="3 4">
    <name type="scientific">Psychroflexus aurantiacus</name>
    <dbReference type="NCBI Taxonomy" id="2709310"/>
    <lineage>
        <taxon>Bacteria</taxon>
        <taxon>Pseudomonadati</taxon>
        <taxon>Bacteroidota</taxon>
        <taxon>Flavobacteriia</taxon>
        <taxon>Flavobacteriales</taxon>
        <taxon>Flavobacteriaceae</taxon>
        <taxon>Psychroflexus</taxon>
    </lineage>
</organism>
<reference evidence="3 4" key="1">
    <citation type="submission" date="2020-02" db="EMBL/GenBank/DDBJ databases">
        <title>Flavobacteriaceae Psychroflexus bacterium YR1-1, complete genome.</title>
        <authorList>
            <person name="Li Y."/>
            <person name="Wu S."/>
        </authorList>
    </citation>
    <scope>NUCLEOTIDE SEQUENCE [LARGE SCALE GENOMIC DNA]</scope>
    <source>
        <strain evidence="3 4">YR1-1</strain>
    </source>
</reference>
<dbReference type="Proteomes" id="UP000478505">
    <property type="component" value="Unassembled WGS sequence"/>
</dbReference>
<dbReference type="Pfam" id="PF03807">
    <property type="entry name" value="F420_oxidored"/>
    <property type="match status" value="1"/>
</dbReference>
<comment type="caution">
    <text evidence="3">The sequence shown here is derived from an EMBL/GenBank/DDBJ whole genome shotgun (WGS) entry which is preliminary data.</text>
</comment>
<dbReference type="InterPro" id="IPR036291">
    <property type="entry name" value="NAD(P)-bd_dom_sf"/>
</dbReference>
<accession>A0A6B3R2D3</accession>
<dbReference type="SUPFAM" id="SSF48179">
    <property type="entry name" value="6-phosphogluconate dehydrogenase C-terminal domain-like"/>
    <property type="match status" value="1"/>
</dbReference>
<proteinExistence type="predicted"/>
<keyword evidence="4" id="KW-1185">Reference proteome</keyword>
<gene>
    <name evidence="3" type="ORF">G3567_03570</name>
</gene>
<dbReference type="RefSeq" id="WP_164003955.1">
    <property type="nucleotide sequence ID" value="NZ_JAAIKD010000002.1"/>
</dbReference>
<name>A0A6B3R2D3_9FLAO</name>
<dbReference type="PANTHER" id="PTHR40459:SF1">
    <property type="entry name" value="CONSERVED HYPOTHETICAL ALANINE AND LEUCINE RICH PROTEIN"/>
    <property type="match status" value="1"/>
</dbReference>
<dbReference type="SUPFAM" id="SSF51735">
    <property type="entry name" value="NAD(P)-binding Rossmann-fold domains"/>
    <property type="match status" value="1"/>
</dbReference>
<sequence>MFSIVILGTGNVATHLFQALRASEKCDVIQVYNHQPESLKAFEELTATTTDLSELMEADLYLLCLKDDVIKTIAEQIQTKTGVIAHTSGSQSILEASNSAVFYPLQTFSKGTKLDYSKIPFCLEANSEEHEKLLKAIASSISSEVFNISSAQRQTLHLAAVFVCNFTNHLYAIGETICKEDDMPFDILKALIQETSAKVQTNSPSDVQTGPAIRKDESSIQKHMSQLRHQNHLEIYRLLTQSILQKHDKL</sequence>
<dbReference type="Pfam" id="PF10728">
    <property type="entry name" value="DUF2520"/>
    <property type="match status" value="1"/>
</dbReference>
<evidence type="ECO:0000313" key="3">
    <source>
        <dbReference type="EMBL" id="NEV93227.1"/>
    </source>
</evidence>
<dbReference type="Gene3D" id="3.40.50.720">
    <property type="entry name" value="NAD(P)-binding Rossmann-like Domain"/>
    <property type="match status" value="1"/>
</dbReference>
<dbReference type="InterPro" id="IPR008927">
    <property type="entry name" value="6-PGluconate_DH-like_C_sf"/>
</dbReference>
<dbReference type="PANTHER" id="PTHR40459">
    <property type="entry name" value="CONSERVED HYPOTHETICAL ALANINE AND LEUCINE RICH PROTEIN"/>
    <property type="match status" value="1"/>
</dbReference>
<protein>
    <submittedName>
        <fullName evidence="3">DUF2520 domain-containing protein</fullName>
    </submittedName>
</protein>
<dbReference type="InterPro" id="IPR018931">
    <property type="entry name" value="DUF2520"/>
</dbReference>